<dbReference type="Pfam" id="PF02698">
    <property type="entry name" value="DUF218"/>
    <property type="match status" value="1"/>
</dbReference>
<dbReference type="PANTHER" id="PTHR30336">
    <property type="entry name" value="INNER MEMBRANE PROTEIN, PROBABLE PERMEASE"/>
    <property type="match status" value="1"/>
</dbReference>
<dbReference type="EMBL" id="NMVI01000018">
    <property type="protein sequence ID" value="OYN86532.1"/>
    <property type="molecule type" value="Genomic_DNA"/>
</dbReference>
<feature type="domain" description="DUF218" evidence="2">
    <location>
        <begin position="181"/>
        <end position="341"/>
    </location>
</feature>
<evidence type="ECO:0000256" key="1">
    <source>
        <dbReference type="SAM" id="Phobius"/>
    </source>
</evidence>
<feature type="transmembrane region" description="Helical" evidence="1">
    <location>
        <begin position="47"/>
        <end position="64"/>
    </location>
</feature>
<dbReference type="Gene3D" id="3.40.50.620">
    <property type="entry name" value="HUPs"/>
    <property type="match status" value="1"/>
</dbReference>
<dbReference type="InterPro" id="IPR051599">
    <property type="entry name" value="Cell_Envelope_Assoc"/>
</dbReference>
<protein>
    <recommendedName>
        <fullName evidence="2">DUF218 domain-containing protein</fullName>
    </recommendedName>
</protein>
<dbReference type="CDD" id="cd06259">
    <property type="entry name" value="YdcF-like"/>
    <property type="match status" value="1"/>
</dbReference>
<dbReference type="Proteomes" id="UP000216533">
    <property type="component" value="Unassembled WGS sequence"/>
</dbReference>
<organism evidence="3 4">
    <name type="scientific">Parenemella sanctibonifatiensis</name>
    <dbReference type="NCBI Taxonomy" id="2016505"/>
    <lineage>
        <taxon>Bacteria</taxon>
        <taxon>Bacillati</taxon>
        <taxon>Actinomycetota</taxon>
        <taxon>Actinomycetes</taxon>
        <taxon>Propionibacteriales</taxon>
        <taxon>Propionibacteriaceae</taxon>
        <taxon>Parenemella</taxon>
    </lineage>
</organism>
<dbReference type="GO" id="GO:0043164">
    <property type="term" value="P:Gram-negative-bacterium-type cell wall biogenesis"/>
    <property type="evidence" value="ECO:0007669"/>
    <property type="project" value="TreeGrafter"/>
</dbReference>
<evidence type="ECO:0000259" key="2">
    <source>
        <dbReference type="Pfam" id="PF02698"/>
    </source>
</evidence>
<feature type="transmembrane region" description="Helical" evidence="1">
    <location>
        <begin position="144"/>
        <end position="169"/>
    </location>
</feature>
<keyword evidence="1" id="KW-1133">Transmembrane helix</keyword>
<dbReference type="PANTHER" id="PTHR30336:SF4">
    <property type="entry name" value="ENVELOPE BIOGENESIS FACTOR ELYC"/>
    <property type="match status" value="1"/>
</dbReference>
<feature type="transmembrane region" description="Helical" evidence="1">
    <location>
        <begin position="76"/>
        <end position="101"/>
    </location>
</feature>
<name>A0A255EAU6_9ACTN</name>
<dbReference type="InterPro" id="IPR003848">
    <property type="entry name" value="DUF218"/>
</dbReference>
<evidence type="ECO:0000313" key="3">
    <source>
        <dbReference type="EMBL" id="OYN86532.1"/>
    </source>
</evidence>
<keyword evidence="1" id="KW-0812">Transmembrane</keyword>
<evidence type="ECO:0000313" key="4">
    <source>
        <dbReference type="Proteomes" id="UP000216533"/>
    </source>
</evidence>
<accession>A0A255EAU6</accession>
<keyword evidence="1" id="KW-0472">Membrane</keyword>
<comment type="caution">
    <text evidence="3">The sequence shown here is derived from an EMBL/GenBank/DDBJ whole genome shotgun (WGS) entry which is preliminary data.</text>
</comment>
<proteinExistence type="predicted"/>
<dbReference type="GO" id="GO:0005886">
    <property type="term" value="C:plasma membrane"/>
    <property type="evidence" value="ECO:0007669"/>
    <property type="project" value="TreeGrafter"/>
</dbReference>
<gene>
    <name evidence="3" type="ORF">CGZ92_09335</name>
</gene>
<sequence length="371" mass="39603">MGATNCTVPSGPARTGGTMSWILFVVFAVMAAYTARRMVRDIRRLNNAGWFGASIVAGMLWIASLGGDPLIGVTGFLFAVAVITPVLIVALMILLLANGLVMLQNEGTRLGNLLSLLLGLGLAAMLVIVPIGILHPIALTVVGAIWLVAAYFGAALVGYLLYGGFYLLWARRKVRQMPTSAVVVLGSGIRGENVTPLLARRIDRGLEIHKEAWDRGQQPLLVMSGGKGSDEQISEAEAMKRYAVSRGLDPVHVLIEDRSSNTEQNLRFTDELITARALTQEPERSAPTPAVEQPQMVLVTNNFHAPRAAALASRLGLPAQAVGAPTAAYYLPSAILREYVAMLREHKLAHVIGLACGLAVIGGFVLLVISL</sequence>
<feature type="transmembrane region" description="Helical" evidence="1">
    <location>
        <begin position="18"/>
        <end position="35"/>
    </location>
</feature>
<feature type="transmembrane region" description="Helical" evidence="1">
    <location>
        <begin position="348"/>
        <end position="369"/>
    </location>
</feature>
<reference evidence="3 4" key="1">
    <citation type="submission" date="2017-07" db="EMBL/GenBank/DDBJ databases">
        <title>Draft whole genome sequences of clinical Proprionibacteriaceae strains.</title>
        <authorList>
            <person name="Bernier A.-M."/>
            <person name="Bernard K."/>
            <person name="Domingo M.-C."/>
        </authorList>
    </citation>
    <scope>NUCLEOTIDE SEQUENCE [LARGE SCALE GENOMIC DNA]</scope>
    <source>
        <strain evidence="3 4">NML 160184</strain>
    </source>
</reference>
<dbReference type="GO" id="GO:0000270">
    <property type="term" value="P:peptidoglycan metabolic process"/>
    <property type="evidence" value="ECO:0007669"/>
    <property type="project" value="TreeGrafter"/>
</dbReference>
<dbReference type="InterPro" id="IPR014729">
    <property type="entry name" value="Rossmann-like_a/b/a_fold"/>
</dbReference>
<feature type="transmembrane region" description="Helical" evidence="1">
    <location>
        <begin position="113"/>
        <end position="138"/>
    </location>
</feature>
<dbReference type="AlphaFoldDB" id="A0A255EAU6"/>